<feature type="region of interest" description="Disordered" evidence="1">
    <location>
        <begin position="92"/>
        <end position="124"/>
    </location>
</feature>
<feature type="region of interest" description="Disordered" evidence="1">
    <location>
        <begin position="1"/>
        <end position="67"/>
    </location>
</feature>
<dbReference type="HOGENOM" id="CLU_1173665_0_0_4"/>
<reference evidence="3" key="1">
    <citation type="submission" date="2008-04" db="EMBL/GenBank/DDBJ databases">
        <title>Complete sequence of chromosome 1 of Burkholderia ambifaria MC40-6.</title>
        <authorList>
            <person name="Copeland A."/>
            <person name="Lucas S."/>
            <person name="Lapidus A."/>
            <person name="Glavina del Rio T."/>
            <person name="Dalin E."/>
            <person name="Tice H."/>
            <person name="Pitluck S."/>
            <person name="Chain P."/>
            <person name="Malfatti S."/>
            <person name="Shin M."/>
            <person name="Vergez L."/>
            <person name="Lang D."/>
            <person name="Schmutz J."/>
            <person name="Larimer F."/>
            <person name="Land M."/>
            <person name="Hauser L."/>
            <person name="Kyrpides N."/>
            <person name="Lykidis A."/>
            <person name="Ramette A."/>
            <person name="Konstantinidis K."/>
            <person name="Tiedje J."/>
            <person name="Richardson P."/>
        </authorList>
    </citation>
    <scope>NUCLEOTIDE SEQUENCE [LARGE SCALE GENOMIC DNA]</scope>
    <source>
        <strain evidence="3">MC40-6</strain>
    </source>
</reference>
<dbReference type="Proteomes" id="UP000001680">
    <property type="component" value="Chromosome 1"/>
</dbReference>
<feature type="compositionally biased region" description="Basic residues" evidence="1">
    <location>
        <begin position="145"/>
        <end position="159"/>
    </location>
</feature>
<dbReference type="AlphaFoldDB" id="B1YUV4"/>
<organism evidence="2 3">
    <name type="scientific">Burkholderia ambifaria (strain MC40-6)</name>
    <dbReference type="NCBI Taxonomy" id="398577"/>
    <lineage>
        <taxon>Bacteria</taxon>
        <taxon>Pseudomonadati</taxon>
        <taxon>Pseudomonadota</taxon>
        <taxon>Betaproteobacteria</taxon>
        <taxon>Burkholderiales</taxon>
        <taxon>Burkholderiaceae</taxon>
        <taxon>Burkholderia</taxon>
        <taxon>Burkholderia cepacia complex</taxon>
    </lineage>
</organism>
<gene>
    <name evidence="2" type="ordered locus">BamMC406_2372</name>
</gene>
<feature type="compositionally biased region" description="Basic and acidic residues" evidence="1">
    <location>
        <begin position="175"/>
        <end position="192"/>
    </location>
</feature>
<name>B1YUV4_BURA4</name>
<proteinExistence type="predicted"/>
<accession>B1YUV4</accession>
<evidence type="ECO:0000256" key="1">
    <source>
        <dbReference type="SAM" id="MobiDB-lite"/>
    </source>
</evidence>
<feature type="compositionally biased region" description="Polar residues" evidence="1">
    <location>
        <begin position="34"/>
        <end position="50"/>
    </location>
</feature>
<dbReference type="KEGG" id="bac:BamMC406_2372"/>
<feature type="compositionally biased region" description="Basic residues" evidence="1">
    <location>
        <begin position="196"/>
        <end position="207"/>
    </location>
</feature>
<sequence length="236" mass="26253">MRSRTTGDPEQQRDHGHERGPDRRGTRGAHTVHEASSSRAAGLTTPSSQRRVPPESLCARLRRHAPSNARLAAIDARYRVRRSPPNPRFAARVARRGGSSRVGRADATPPHRWPRTRPRSGEPHVRAADALRNIVEAAPSGRSASRWRHRQARSARQRRLSAATVRRYTARRIAAPRDARRATSPLRADRRTPQPARRRQAAHRGAHRTPGERLGSASKTSPVKHCAPRFPAGRAS</sequence>
<evidence type="ECO:0000313" key="2">
    <source>
        <dbReference type="EMBL" id="ACB64850.1"/>
    </source>
</evidence>
<evidence type="ECO:0000313" key="3">
    <source>
        <dbReference type="Proteomes" id="UP000001680"/>
    </source>
</evidence>
<protein>
    <submittedName>
        <fullName evidence="2">Uncharacterized protein</fullName>
    </submittedName>
</protein>
<feature type="compositionally biased region" description="Low complexity" evidence="1">
    <location>
        <begin position="92"/>
        <end position="102"/>
    </location>
</feature>
<feature type="compositionally biased region" description="Basic and acidic residues" evidence="1">
    <location>
        <begin position="1"/>
        <end position="25"/>
    </location>
</feature>
<dbReference type="EMBL" id="CP001025">
    <property type="protein sequence ID" value="ACB64850.1"/>
    <property type="molecule type" value="Genomic_DNA"/>
</dbReference>
<feature type="region of interest" description="Disordered" evidence="1">
    <location>
        <begin position="136"/>
        <end position="236"/>
    </location>
</feature>